<name>E4RRS4_LEAB4</name>
<feature type="active site" evidence="8">
    <location>
        <position position="344"/>
    </location>
</feature>
<dbReference type="GO" id="GO:0006541">
    <property type="term" value="P:glutamine metabolic process"/>
    <property type="evidence" value="ECO:0007669"/>
    <property type="project" value="InterPro"/>
</dbReference>
<dbReference type="OrthoDB" id="9804328at2"/>
<dbReference type="GO" id="GO:0006207">
    <property type="term" value="P:'de novo' pyrimidine nucleobase biosynthetic process"/>
    <property type="evidence" value="ECO:0007669"/>
    <property type="project" value="InterPro"/>
</dbReference>
<dbReference type="Pfam" id="PF00988">
    <property type="entry name" value="CPSase_sm_chain"/>
    <property type="match status" value="1"/>
</dbReference>
<evidence type="ECO:0000313" key="10">
    <source>
        <dbReference type="EMBL" id="ADQ17611.1"/>
    </source>
</evidence>
<keyword evidence="11" id="KW-1185">Reference proteome</keyword>
<dbReference type="SUPFAM" id="SSF52317">
    <property type="entry name" value="Class I glutamine amidotransferase-like"/>
    <property type="match status" value="1"/>
</dbReference>
<dbReference type="InterPro" id="IPR036480">
    <property type="entry name" value="CarbP_synth_ssu_N_sf"/>
</dbReference>
<evidence type="ECO:0000256" key="5">
    <source>
        <dbReference type="ARBA" id="ARBA00022840"/>
    </source>
</evidence>
<evidence type="ECO:0000256" key="1">
    <source>
        <dbReference type="ARBA" id="ARBA00005077"/>
    </source>
</evidence>
<dbReference type="UniPathway" id="UPA00068">
    <property type="reaction ID" value="UER00171"/>
</dbReference>
<dbReference type="SMART" id="SM01097">
    <property type="entry name" value="CPSase_sm_chain"/>
    <property type="match status" value="1"/>
</dbReference>
<dbReference type="HAMAP" id="MF_01209">
    <property type="entry name" value="CPSase_S_chain"/>
    <property type="match status" value="1"/>
</dbReference>
<feature type="active site" description="Nucleophile" evidence="8">
    <location>
        <position position="258"/>
    </location>
</feature>
<comment type="catalytic activity">
    <reaction evidence="7 8">
        <text>hydrogencarbonate + L-glutamine + 2 ATP + H2O = carbamoyl phosphate + L-glutamate + 2 ADP + phosphate + 2 H(+)</text>
        <dbReference type="Rhea" id="RHEA:18633"/>
        <dbReference type="ChEBI" id="CHEBI:15377"/>
        <dbReference type="ChEBI" id="CHEBI:15378"/>
        <dbReference type="ChEBI" id="CHEBI:17544"/>
        <dbReference type="ChEBI" id="CHEBI:29985"/>
        <dbReference type="ChEBI" id="CHEBI:30616"/>
        <dbReference type="ChEBI" id="CHEBI:43474"/>
        <dbReference type="ChEBI" id="CHEBI:58228"/>
        <dbReference type="ChEBI" id="CHEBI:58359"/>
        <dbReference type="ChEBI" id="CHEBI:456216"/>
        <dbReference type="EC" id="6.3.5.5"/>
    </reaction>
</comment>
<keyword evidence="6 8" id="KW-0315">Glutamine amidotransferase</keyword>
<feature type="binding site" evidence="8">
    <location>
        <position position="300"/>
    </location>
    <ligand>
        <name>L-glutamine</name>
        <dbReference type="ChEBI" id="CHEBI:58359"/>
    </ligand>
</feature>
<feature type="region of interest" description="CPSase" evidence="8">
    <location>
        <begin position="1"/>
        <end position="181"/>
    </location>
</feature>
<dbReference type="GO" id="GO:0005524">
    <property type="term" value="F:ATP binding"/>
    <property type="evidence" value="ECO:0007669"/>
    <property type="project" value="UniProtKB-UniRule"/>
</dbReference>
<reference key="1">
    <citation type="submission" date="2010-11" db="EMBL/GenBank/DDBJ databases">
        <title>The complete genome of Leadbetterella byssophila DSM 17132.</title>
        <authorList>
            <consortium name="US DOE Joint Genome Institute (JGI-PGF)"/>
            <person name="Lucas S."/>
            <person name="Copeland A."/>
            <person name="Lapidus A."/>
            <person name="Glavina del Rio T."/>
            <person name="Dalin E."/>
            <person name="Tice H."/>
            <person name="Bruce D."/>
            <person name="Goodwin L."/>
            <person name="Pitluck S."/>
            <person name="Kyrpides N."/>
            <person name="Mavromatis K."/>
            <person name="Ivanova N."/>
            <person name="Teshima H."/>
            <person name="Brettin T."/>
            <person name="Detter J.C."/>
            <person name="Han C."/>
            <person name="Tapia R."/>
            <person name="Land M."/>
            <person name="Hauser L."/>
            <person name="Markowitz V."/>
            <person name="Cheng J.-F."/>
            <person name="Hugenholtz P."/>
            <person name="Woyke T."/>
            <person name="Wu D."/>
            <person name="Tindall B."/>
            <person name="Pomrenke H.G."/>
            <person name="Brambilla E."/>
            <person name="Klenk H.-P."/>
            <person name="Eisen J.A."/>
        </authorList>
    </citation>
    <scope>NUCLEOTIDE SEQUENCE [LARGE SCALE GENOMIC DNA]</scope>
    <source>
        <strain>DSM 17132</strain>
    </source>
</reference>
<dbReference type="PANTHER" id="PTHR43418:SF7">
    <property type="entry name" value="CARBAMOYL-PHOSPHATE SYNTHASE SMALL CHAIN"/>
    <property type="match status" value="1"/>
</dbReference>
<evidence type="ECO:0000256" key="2">
    <source>
        <dbReference type="ARBA" id="ARBA00007800"/>
    </source>
</evidence>
<sequence length="366" mass="40230">MTSIAQSAVLLLQDGTVFRGKALGKIGTTTGEICFNTGMTGYQELYTDPSYYGQIIVNTTAHIGNYGIKLDTEEESDGIKIKGMVCNAFEEEYYSRATADGSLQDYFERNGIVGISDIDTRQIVRHIRDKGVMNCLISSETDDIDALKAVLAECPDMEGLELSSVVSTSEPYFLGDPEAKTRLAVIDYGCKRNILRNFTDRGCYLKVFNAKTPASEIIAWNPDGYFISNGPGDPGSMQYAVDTVKELLETNKPLFGICLGHQLLGQTQGISTYKMHNGHRGLNHPVKNLITGKCEITSQNHGFALKPEEANANPEVEVTHINLNDNTIEGIRLKNKPAFSVQYHPEAAPGPNDANYLFDQFLAMMA</sequence>
<reference evidence="10 11" key="2">
    <citation type="journal article" date="2011" name="Stand. Genomic Sci.">
        <title>Complete genome sequence of Leadbetterella byssophila type strain (4M15).</title>
        <authorList>
            <person name="Abt B."/>
            <person name="Teshima H."/>
            <person name="Lucas S."/>
            <person name="Lapidus A."/>
            <person name="Del Rio T.G."/>
            <person name="Nolan M."/>
            <person name="Tice H."/>
            <person name="Cheng J.F."/>
            <person name="Pitluck S."/>
            <person name="Liolios K."/>
            <person name="Pagani I."/>
            <person name="Ivanova N."/>
            <person name="Mavromatis K."/>
            <person name="Pati A."/>
            <person name="Tapia R."/>
            <person name="Han C."/>
            <person name="Goodwin L."/>
            <person name="Chen A."/>
            <person name="Palaniappan K."/>
            <person name="Land M."/>
            <person name="Hauser L."/>
            <person name="Chang Y.J."/>
            <person name="Jeffries C.D."/>
            <person name="Rohde M."/>
            <person name="Goker M."/>
            <person name="Tindall B.J."/>
            <person name="Detter J.C."/>
            <person name="Woyke T."/>
            <person name="Bristow J."/>
            <person name="Eisen J.A."/>
            <person name="Markowitz V."/>
            <person name="Hugenholtz P."/>
            <person name="Klenk H.P."/>
            <person name="Kyrpides N.C."/>
        </authorList>
    </citation>
    <scope>NUCLEOTIDE SEQUENCE [LARGE SCALE GENOMIC DNA]</scope>
    <source>
        <strain evidence="11">DSM 17132 / JCM 16389 / KACC 11308 / NBRC 106382 / 4M15</strain>
    </source>
</reference>
<feature type="active site" evidence="8">
    <location>
        <position position="346"/>
    </location>
</feature>
<dbReference type="UniPathway" id="UPA00070">
    <property type="reaction ID" value="UER00115"/>
</dbReference>
<evidence type="ECO:0000256" key="6">
    <source>
        <dbReference type="ARBA" id="ARBA00022962"/>
    </source>
</evidence>
<dbReference type="HOGENOM" id="CLU_035901_1_1_10"/>
<protein>
    <recommendedName>
        <fullName evidence="8">Carbamoyl phosphate synthase small chain</fullName>
        <ecNumber evidence="8">6.3.5.5</ecNumber>
    </recommendedName>
    <alternativeName>
        <fullName evidence="8">Carbamoyl phosphate synthetase glutamine chain</fullName>
    </alternativeName>
</protein>
<dbReference type="GO" id="GO:0004088">
    <property type="term" value="F:carbamoyl-phosphate synthase (glutamine-hydrolyzing) activity"/>
    <property type="evidence" value="ECO:0007669"/>
    <property type="project" value="UniProtKB-UniRule"/>
</dbReference>
<evidence type="ECO:0000256" key="3">
    <source>
        <dbReference type="ARBA" id="ARBA00022598"/>
    </source>
</evidence>
<dbReference type="eggNOG" id="COG0505">
    <property type="taxonomic scope" value="Bacteria"/>
</dbReference>
<keyword evidence="3 8" id="KW-0436">Ligase</keyword>
<dbReference type="InterPro" id="IPR002474">
    <property type="entry name" value="CarbamoylP_synth_ssu_N"/>
</dbReference>
<organism evidence="10 11">
    <name type="scientific">Leadbetterella byssophila (strain DSM 17132 / JCM 16389 / KACC 11308 / NBRC 106382 / 4M15)</name>
    <dbReference type="NCBI Taxonomy" id="649349"/>
    <lineage>
        <taxon>Bacteria</taxon>
        <taxon>Pseudomonadati</taxon>
        <taxon>Bacteroidota</taxon>
        <taxon>Cytophagia</taxon>
        <taxon>Cytophagales</taxon>
        <taxon>Leadbetterellaceae</taxon>
        <taxon>Leadbetterella</taxon>
    </lineage>
</organism>
<dbReference type="InterPro" id="IPR017926">
    <property type="entry name" value="GATASE"/>
</dbReference>
<dbReference type="InterPro" id="IPR050472">
    <property type="entry name" value="Anth_synth/Amidotransfase"/>
</dbReference>
<dbReference type="InterPro" id="IPR029062">
    <property type="entry name" value="Class_I_gatase-like"/>
</dbReference>
<dbReference type="GO" id="GO:0006526">
    <property type="term" value="P:L-arginine biosynthetic process"/>
    <property type="evidence" value="ECO:0007669"/>
    <property type="project" value="UniProtKB-UniRule"/>
</dbReference>
<dbReference type="InterPro" id="IPR035686">
    <property type="entry name" value="CPSase_GATase1"/>
</dbReference>
<dbReference type="GO" id="GO:0044205">
    <property type="term" value="P:'de novo' UMP biosynthetic process"/>
    <property type="evidence" value="ECO:0007669"/>
    <property type="project" value="UniProtKB-UniRule"/>
</dbReference>
<keyword evidence="8" id="KW-0028">Amino-acid biosynthesis</keyword>
<dbReference type="Gene3D" id="3.50.30.20">
    <property type="entry name" value="Carbamoyl-phosphate synthase small subunit, N-terminal domain"/>
    <property type="match status" value="1"/>
</dbReference>
<dbReference type="Pfam" id="PF00117">
    <property type="entry name" value="GATase"/>
    <property type="match status" value="1"/>
</dbReference>
<dbReference type="GO" id="GO:0004359">
    <property type="term" value="F:glutaminase activity"/>
    <property type="evidence" value="ECO:0007669"/>
    <property type="project" value="RHEA"/>
</dbReference>
<dbReference type="NCBIfam" id="TIGR01368">
    <property type="entry name" value="CPSaseIIsmall"/>
    <property type="match status" value="1"/>
</dbReference>
<keyword evidence="8" id="KW-0055">Arginine biosynthesis</keyword>
<comment type="pathway">
    <text evidence="8">Pyrimidine metabolism; UMP biosynthesis via de novo pathway; (S)-dihydroorotate from bicarbonate: step 1/3.</text>
</comment>
<gene>
    <name evidence="8" type="primary">carA</name>
    <name evidence="10" type="ordered locus">Lbys_1909</name>
</gene>
<evidence type="ECO:0000256" key="8">
    <source>
        <dbReference type="HAMAP-Rule" id="MF_01209"/>
    </source>
</evidence>
<dbReference type="CDD" id="cd01744">
    <property type="entry name" value="GATase1_CPSase"/>
    <property type="match status" value="1"/>
</dbReference>
<dbReference type="EMBL" id="CP002305">
    <property type="protein sequence ID" value="ADQ17611.1"/>
    <property type="molecule type" value="Genomic_DNA"/>
</dbReference>
<comment type="similarity">
    <text evidence="2 8">Belongs to the CarA family.</text>
</comment>
<proteinExistence type="inferred from homology"/>
<comment type="pathway">
    <text evidence="1 8">Amino-acid biosynthesis; L-arginine biosynthesis; carbamoyl phosphate from bicarbonate: step 1/1.</text>
</comment>
<dbReference type="AlphaFoldDB" id="E4RRS4"/>
<accession>E4RRS4</accession>
<evidence type="ECO:0000256" key="7">
    <source>
        <dbReference type="ARBA" id="ARBA00048816"/>
    </source>
</evidence>
<dbReference type="PRINTS" id="PR00099">
    <property type="entry name" value="CPSGATASE"/>
</dbReference>
<dbReference type="Gene3D" id="3.40.50.880">
    <property type="match status" value="1"/>
</dbReference>
<dbReference type="InterPro" id="IPR006274">
    <property type="entry name" value="CarbamoylP_synth_ssu"/>
</dbReference>
<keyword evidence="8" id="KW-0665">Pyrimidine biosynthesis</keyword>
<comment type="catalytic activity">
    <reaction evidence="8">
        <text>L-glutamine + H2O = L-glutamate + NH4(+)</text>
        <dbReference type="Rhea" id="RHEA:15889"/>
        <dbReference type="ChEBI" id="CHEBI:15377"/>
        <dbReference type="ChEBI" id="CHEBI:28938"/>
        <dbReference type="ChEBI" id="CHEBI:29985"/>
        <dbReference type="ChEBI" id="CHEBI:58359"/>
    </reaction>
</comment>
<comment type="function">
    <text evidence="8">Small subunit of the glutamine-dependent carbamoyl phosphate synthetase (CPSase). CPSase catalyzes the formation of carbamoyl phosphate from the ammonia moiety of glutamine, carbonate, and phosphate donated by ATP, constituting the first step of 2 biosynthetic pathways, one leading to arginine and/or urea and the other to pyrimidine nucleotides. The small subunit (glutamine amidotransferase) binds and cleaves glutamine to supply the large subunit with the substrate ammonia.</text>
</comment>
<dbReference type="PANTHER" id="PTHR43418">
    <property type="entry name" value="MULTIFUNCTIONAL TRYPTOPHAN BIOSYNTHESIS PROTEIN-RELATED"/>
    <property type="match status" value="1"/>
</dbReference>
<evidence type="ECO:0000256" key="4">
    <source>
        <dbReference type="ARBA" id="ARBA00022741"/>
    </source>
</evidence>
<feature type="binding site" evidence="8">
    <location>
        <position position="50"/>
    </location>
    <ligand>
        <name>L-glutamine</name>
        <dbReference type="ChEBI" id="CHEBI:58359"/>
    </ligand>
</feature>
<feature type="binding site" evidence="8">
    <location>
        <position position="262"/>
    </location>
    <ligand>
        <name>L-glutamine</name>
        <dbReference type="ChEBI" id="CHEBI:58359"/>
    </ligand>
</feature>
<keyword evidence="4 8" id="KW-0547">Nucleotide-binding</keyword>
<dbReference type="RefSeq" id="WP_013408659.1">
    <property type="nucleotide sequence ID" value="NC_014655.1"/>
</dbReference>
<dbReference type="PRINTS" id="PR00097">
    <property type="entry name" value="ANTSNTHASEII"/>
</dbReference>
<dbReference type="EC" id="6.3.5.5" evidence="8"/>
<feature type="binding site" evidence="8">
    <location>
        <position position="259"/>
    </location>
    <ligand>
        <name>L-glutamine</name>
        <dbReference type="ChEBI" id="CHEBI:58359"/>
    </ligand>
</feature>
<dbReference type="PROSITE" id="PS51273">
    <property type="entry name" value="GATASE_TYPE_1"/>
    <property type="match status" value="1"/>
</dbReference>
<dbReference type="KEGG" id="lby:Lbys_1909"/>
<feature type="binding site" evidence="8">
    <location>
        <position position="303"/>
    </location>
    <ligand>
        <name>L-glutamine</name>
        <dbReference type="ChEBI" id="CHEBI:58359"/>
    </ligand>
</feature>
<dbReference type="STRING" id="649349.Lbys_1909"/>
<comment type="subunit">
    <text evidence="8">Composed of two chains; the small (or glutamine) chain promotes the hydrolysis of glutamine to ammonia, which is used by the large (or ammonia) chain to synthesize carbamoyl phosphate. Tetramer of heterodimers (alpha,beta)4.</text>
</comment>
<feature type="binding site" evidence="8">
    <location>
        <position position="302"/>
    </location>
    <ligand>
        <name>L-glutamine</name>
        <dbReference type="ChEBI" id="CHEBI:58359"/>
    </ligand>
</feature>
<dbReference type="Proteomes" id="UP000007435">
    <property type="component" value="Chromosome"/>
</dbReference>
<feature type="domain" description="Carbamoyl-phosphate synthase small subunit N-terminal" evidence="9">
    <location>
        <begin position="6"/>
        <end position="138"/>
    </location>
</feature>
<dbReference type="NCBIfam" id="NF009475">
    <property type="entry name" value="PRK12838.1"/>
    <property type="match status" value="1"/>
</dbReference>
<evidence type="ECO:0000313" key="11">
    <source>
        <dbReference type="Proteomes" id="UP000007435"/>
    </source>
</evidence>
<feature type="binding site" evidence="8">
    <location>
        <position position="232"/>
    </location>
    <ligand>
        <name>L-glutamine</name>
        <dbReference type="ChEBI" id="CHEBI:58359"/>
    </ligand>
</feature>
<feature type="binding site" evidence="8">
    <location>
        <position position="230"/>
    </location>
    <ligand>
        <name>L-glutamine</name>
        <dbReference type="ChEBI" id="CHEBI:58359"/>
    </ligand>
</feature>
<evidence type="ECO:0000259" key="9">
    <source>
        <dbReference type="SMART" id="SM01097"/>
    </source>
</evidence>
<keyword evidence="5 8" id="KW-0067">ATP-binding</keyword>
<dbReference type="SUPFAM" id="SSF52021">
    <property type="entry name" value="Carbamoyl phosphate synthetase, small subunit N-terminal domain"/>
    <property type="match status" value="1"/>
</dbReference>
<dbReference type="PRINTS" id="PR00096">
    <property type="entry name" value="GATASE"/>
</dbReference>